<keyword evidence="2 4" id="KW-0413">Isomerase</keyword>
<organism evidence="6 7">
    <name type="scientific">Zarconia navalis LEGE 11467</name>
    <dbReference type="NCBI Taxonomy" id="1828826"/>
    <lineage>
        <taxon>Bacteria</taxon>
        <taxon>Bacillati</taxon>
        <taxon>Cyanobacteriota</taxon>
        <taxon>Cyanophyceae</taxon>
        <taxon>Oscillatoriophycideae</taxon>
        <taxon>Oscillatoriales</taxon>
        <taxon>Oscillatoriales incertae sedis</taxon>
        <taxon>Zarconia</taxon>
        <taxon>Zarconia navalis</taxon>
    </lineage>
</organism>
<dbReference type="EC" id="5.4.99.-" evidence="4"/>
<dbReference type="InterPro" id="IPR042092">
    <property type="entry name" value="PsdUridine_s_RsuA/RluB/E/F_cat"/>
</dbReference>
<dbReference type="PROSITE" id="PS50889">
    <property type="entry name" value="S4"/>
    <property type="match status" value="1"/>
</dbReference>
<dbReference type="InterPro" id="IPR050343">
    <property type="entry name" value="RsuA_PseudoU_synthase"/>
</dbReference>
<dbReference type="Pfam" id="PF01479">
    <property type="entry name" value="S4"/>
    <property type="match status" value="1"/>
</dbReference>
<reference evidence="6" key="1">
    <citation type="submission" date="2020-10" db="EMBL/GenBank/DDBJ databases">
        <authorList>
            <person name="Castelo-Branco R."/>
            <person name="Eusebio N."/>
            <person name="Adriana R."/>
            <person name="Vieira A."/>
            <person name="Brugerolle De Fraissinette N."/>
            <person name="Rezende De Castro R."/>
            <person name="Schneider M.P."/>
            <person name="Vasconcelos V."/>
            <person name="Leao P.N."/>
        </authorList>
    </citation>
    <scope>NUCLEOTIDE SEQUENCE</scope>
    <source>
        <strain evidence="6">LEGE 11467</strain>
    </source>
</reference>
<dbReference type="SUPFAM" id="SSF55174">
    <property type="entry name" value="Alpha-L RNA-binding motif"/>
    <property type="match status" value="1"/>
</dbReference>
<comment type="caution">
    <text evidence="6">The sequence shown here is derived from an EMBL/GenBank/DDBJ whole genome shotgun (WGS) entry which is preliminary data.</text>
</comment>
<dbReference type="PANTHER" id="PTHR47683:SF2">
    <property type="entry name" value="RNA-BINDING S4 DOMAIN-CONTAINING PROTEIN"/>
    <property type="match status" value="1"/>
</dbReference>
<dbReference type="PROSITE" id="PS01149">
    <property type="entry name" value="PSI_RSU"/>
    <property type="match status" value="1"/>
</dbReference>
<dbReference type="CDD" id="cd02870">
    <property type="entry name" value="PseudoU_synth_RsuA_like"/>
    <property type="match status" value="1"/>
</dbReference>
<evidence type="ECO:0000256" key="1">
    <source>
        <dbReference type="ARBA" id="ARBA00008348"/>
    </source>
</evidence>
<dbReference type="Proteomes" id="UP000621799">
    <property type="component" value="Unassembled WGS sequence"/>
</dbReference>
<accession>A0A928VX62</accession>
<evidence type="ECO:0000256" key="4">
    <source>
        <dbReference type="RuleBase" id="RU003887"/>
    </source>
</evidence>
<dbReference type="RefSeq" id="WP_264320160.1">
    <property type="nucleotide sequence ID" value="NZ_JADEXN010000040.1"/>
</dbReference>
<dbReference type="SMART" id="SM00363">
    <property type="entry name" value="S4"/>
    <property type="match status" value="1"/>
</dbReference>
<dbReference type="Pfam" id="PF00849">
    <property type="entry name" value="PseudoU_synth_2"/>
    <property type="match status" value="1"/>
</dbReference>
<dbReference type="SUPFAM" id="SSF55120">
    <property type="entry name" value="Pseudouridine synthase"/>
    <property type="match status" value="1"/>
</dbReference>
<dbReference type="GO" id="GO:0000455">
    <property type="term" value="P:enzyme-directed rRNA pseudouridine synthesis"/>
    <property type="evidence" value="ECO:0007669"/>
    <property type="project" value="UniProtKB-ARBA"/>
</dbReference>
<name>A0A928VX62_9CYAN</name>
<dbReference type="InterPro" id="IPR006145">
    <property type="entry name" value="PsdUridine_synth_RsuA/RluA"/>
</dbReference>
<keyword evidence="7" id="KW-1185">Reference proteome</keyword>
<evidence type="ECO:0000313" key="7">
    <source>
        <dbReference type="Proteomes" id="UP000621799"/>
    </source>
</evidence>
<dbReference type="CDD" id="cd00165">
    <property type="entry name" value="S4"/>
    <property type="match status" value="1"/>
</dbReference>
<dbReference type="InterPro" id="IPR020103">
    <property type="entry name" value="PsdUridine_synth_cat_dom_sf"/>
</dbReference>
<feature type="domain" description="RNA-binding S4" evidence="5">
    <location>
        <begin position="3"/>
        <end position="60"/>
    </location>
</feature>
<comment type="similarity">
    <text evidence="1 4">Belongs to the pseudouridine synthase RsuA family.</text>
</comment>
<dbReference type="InterPro" id="IPR020094">
    <property type="entry name" value="TruA/RsuA/RluB/E/F_N"/>
</dbReference>
<dbReference type="PANTHER" id="PTHR47683">
    <property type="entry name" value="PSEUDOURIDINE SYNTHASE FAMILY PROTEIN-RELATED"/>
    <property type="match status" value="1"/>
</dbReference>
<dbReference type="GO" id="GO:0003723">
    <property type="term" value="F:RNA binding"/>
    <property type="evidence" value="ECO:0007669"/>
    <property type="project" value="UniProtKB-KW"/>
</dbReference>
<dbReference type="AlphaFoldDB" id="A0A928VX62"/>
<dbReference type="FunFam" id="3.10.290.10:FF:000003">
    <property type="entry name" value="Pseudouridine synthase"/>
    <property type="match status" value="1"/>
</dbReference>
<dbReference type="EMBL" id="JADEXN010000040">
    <property type="protein sequence ID" value="MBE9039901.1"/>
    <property type="molecule type" value="Genomic_DNA"/>
</dbReference>
<dbReference type="InterPro" id="IPR002942">
    <property type="entry name" value="S4_RNA-bd"/>
</dbReference>
<dbReference type="InterPro" id="IPR018496">
    <property type="entry name" value="PsdUridine_synth_RsuA/RluB_CS"/>
</dbReference>
<dbReference type="NCBIfam" id="TIGR00093">
    <property type="entry name" value="pseudouridine synthase"/>
    <property type="match status" value="1"/>
</dbReference>
<evidence type="ECO:0000256" key="2">
    <source>
        <dbReference type="ARBA" id="ARBA00023235"/>
    </source>
</evidence>
<gene>
    <name evidence="6" type="ORF">IQ235_03730</name>
</gene>
<evidence type="ECO:0000313" key="6">
    <source>
        <dbReference type="EMBL" id="MBE9039901.1"/>
    </source>
</evidence>
<evidence type="ECO:0000256" key="3">
    <source>
        <dbReference type="PROSITE-ProRule" id="PRU00182"/>
    </source>
</evidence>
<sequence>MEERLQKLLSQWGIASRRRSEQMIEDGRVRLNGNVVGLGSKADPARDRIEVDGITIKANPPKPIYLLLNKPMGVVSTCHDPQGRKTVLDLLPGRLRRGRGIHPVGRLDAESTGAIILTNDGALTFRLTHPGHCISKTYRVWLQGSPPDSVLRAWREGIDLDSRRTLPARVRILQRVSPERTQIEVVLNEGRNRQIRRVADALGYPVLKLHRVAIGSIRLQSRGQSVLSFGKYRSLTHSELSQFDTRSA</sequence>
<dbReference type="InterPro" id="IPR000748">
    <property type="entry name" value="PsdUridine_synth_RsuA/RluB/E/F"/>
</dbReference>
<dbReference type="InterPro" id="IPR036986">
    <property type="entry name" value="S4_RNA-bd_sf"/>
</dbReference>
<dbReference type="Gene3D" id="3.30.70.580">
    <property type="entry name" value="Pseudouridine synthase I, catalytic domain, N-terminal subdomain"/>
    <property type="match status" value="1"/>
</dbReference>
<dbReference type="Gene3D" id="3.10.290.10">
    <property type="entry name" value="RNA-binding S4 domain"/>
    <property type="match status" value="1"/>
</dbReference>
<keyword evidence="3" id="KW-0694">RNA-binding</keyword>
<evidence type="ECO:0000259" key="5">
    <source>
        <dbReference type="SMART" id="SM00363"/>
    </source>
</evidence>
<proteinExistence type="inferred from homology"/>
<protein>
    <recommendedName>
        <fullName evidence="4">Pseudouridine synthase</fullName>
        <ecNumber evidence="4">5.4.99.-</ecNumber>
    </recommendedName>
</protein>
<dbReference type="Gene3D" id="3.30.70.1560">
    <property type="entry name" value="Alpha-L RNA-binding motif"/>
    <property type="match status" value="1"/>
</dbReference>
<dbReference type="GO" id="GO:0120159">
    <property type="term" value="F:rRNA pseudouridine synthase activity"/>
    <property type="evidence" value="ECO:0007669"/>
    <property type="project" value="UniProtKB-ARBA"/>
</dbReference>